<dbReference type="EMBL" id="JAFCLK010000015">
    <property type="protein sequence ID" value="MBR1137545.1"/>
    <property type="molecule type" value="Genomic_DNA"/>
</dbReference>
<evidence type="ECO:0000313" key="1">
    <source>
        <dbReference type="EMBL" id="MBR1137545.1"/>
    </source>
</evidence>
<comment type="caution">
    <text evidence="1">The sequence shown here is derived from an EMBL/GenBank/DDBJ whole genome shotgun (WGS) entry which is preliminary data.</text>
</comment>
<gene>
    <name evidence="1" type="ORF">JQ619_17395</name>
</gene>
<dbReference type="Pfam" id="PF10098">
    <property type="entry name" value="DUF2336"/>
    <property type="match status" value="1"/>
</dbReference>
<reference evidence="2" key="1">
    <citation type="journal article" date="2021" name="ISME J.">
        <title>Evolutionary origin and ecological implication of a unique nif island in free-living Bradyrhizobium lineages.</title>
        <authorList>
            <person name="Tao J."/>
        </authorList>
    </citation>
    <scope>NUCLEOTIDE SEQUENCE [LARGE SCALE GENOMIC DNA]</scope>
    <source>
        <strain evidence="2">SZCCT0094</strain>
    </source>
</reference>
<dbReference type="RefSeq" id="WP_012045355.1">
    <property type="nucleotide sequence ID" value="NZ_JABFDP010000019.1"/>
</dbReference>
<dbReference type="Proteomes" id="UP001314635">
    <property type="component" value="Unassembled WGS sequence"/>
</dbReference>
<keyword evidence="2" id="KW-1185">Reference proteome</keyword>
<protein>
    <submittedName>
        <fullName evidence="1">DUF2336 domain-containing protein</fullName>
    </submittedName>
</protein>
<accession>A0ABS5G8R4</accession>
<sequence>MNETHSILQDLEDAIARGTADSRERALWHATDLLIAGRYCEEEIATFGEVIGRLADEIETEARAKLAHRLARIEYSPASVVRKLAFDDAIEVAGPVLRESERLDDVALLENARTKSQAHLLAIAERKSLSPAVTDVLASRGNSAVANAVARNQGAQFSGSGFLHMVQRAENDSILAEHLGRRLDIPRHLFQQLIAKASDDVGKRLAEERPELVGEIHSSVANIAGDLQSKFGPGSRNYFVAKRTVSIQHRLGNLHESTIAGYAVAHKVEEVMIGLALLSGLPADVVERALFDRNREMLLMLAKALHFSWDTTMALAFLGAREHRITAGELQDLERDYARLDMQASRSVIDFYQSRKNPAKTGREPRALAH</sequence>
<organism evidence="1 2">
    <name type="scientific">Bradyrhizobium denitrificans</name>
    <dbReference type="NCBI Taxonomy" id="2734912"/>
    <lineage>
        <taxon>Bacteria</taxon>
        <taxon>Pseudomonadati</taxon>
        <taxon>Pseudomonadota</taxon>
        <taxon>Alphaproteobacteria</taxon>
        <taxon>Hyphomicrobiales</taxon>
        <taxon>Nitrobacteraceae</taxon>
        <taxon>Bradyrhizobium</taxon>
    </lineage>
</organism>
<proteinExistence type="predicted"/>
<evidence type="ECO:0000313" key="2">
    <source>
        <dbReference type="Proteomes" id="UP001314635"/>
    </source>
</evidence>
<name>A0ABS5G8R4_9BRAD</name>
<dbReference type="InterPro" id="IPR019285">
    <property type="entry name" value="DUF2336"/>
</dbReference>